<dbReference type="InterPro" id="IPR058525">
    <property type="entry name" value="DUF8212"/>
</dbReference>
<dbReference type="PANTHER" id="PTHR10622">
    <property type="entry name" value="HET DOMAIN-CONTAINING PROTEIN"/>
    <property type="match status" value="1"/>
</dbReference>
<feature type="compositionally biased region" description="Low complexity" evidence="1">
    <location>
        <begin position="509"/>
        <end position="518"/>
    </location>
</feature>
<dbReference type="OrthoDB" id="2737057at2759"/>
<dbReference type="EMBL" id="MNAD01000817">
    <property type="protein sequence ID" value="OJT10118.1"/>
    <property type="molecule type" value="Genomic_DNA"/>
</dbReference>
<dbReference type="PANTHER" id="PTHR10622:SF10">
    <property type="entry name" value="HET DOMAIN-CONTAINING PROTEIN"/>
    <property type="match status" value="1"/>
</dbReference>
<dbReference type="Proteomes" id="UP000184267">
    <property type="component" value="Unassembled WGS sequence"/>
</dbReference>
<accession>A0A1M2VRC5</accession>
<feature type="region of interest" description="Disordered" evidence="1">
    <location>
        <begin position="487"/>
        <end position="531"/>
    </location>
</feature>
<keyword evidence="4" id="KW-1185">Reference proteome</keyword>
<dbReference type="Pfam" id="PF26640">
    <property type="entry name" value="DUF8212"/>
    <property type="match status" value="1"/>
</dbReference>
<dbReference type="AlphaFoldDB" id="A0A1M2VRC5"/>
<evidence type="ECO:0000256" key="1">
    <source>
        <dbReference type="SAM" id="MobiDB-lite"/>
    </source>
</evidence>
<protein>
    <submittedName>
        <fullName evidence="3">Vegetative incompatibility protein HET-E-1</fullName>
    </submittedName>
</protein>
<sequence>ELIAPETVEFLTKMWRLLGTKIGLPATLEEITGVNCKILTGQATVGSASVARRMLWAAGQEMTRIEDQAYCLLGIFGIHVSPIYGEGNNTFIRLQEEIIRTIPDQSVFSWGNSYKLTRMSQCGERAKFLVPPDDFEGLVASEAWSFKVCADITPIAPSALASRLQLDGRGAEVPPVHCIFTPQGVRMQLLSLKIPSTPVIKALRWPSGILQLSEAYRCPDCMRIQADTLAFLQCEDGNSGSLVTLPMHQTQEDASGSSRGLVIGTHIGCADHQHVTPARIEICILQHHLEPPSTKTLPAEPPLESTYDMIESLRKNVRLAVSRDPRIFPGPAVNAEAVHIPPCDIEALRILGFVVESPLQVLHLETGITVRTALAFNGGENAPSQLTQECPQTIELTLALATRTWLDDTTAQFSIVNSIGVLASELLASTVAEITARLLGGGHLHSWFLCISLKYPTEGVFTSKYNTDHLWLSVQVLEKYRLRTRSVADMTPPGDPSPSHSGYISEWHSTPSQSPSSDQSKEAEELAVSSSASRATAVTKYAAHCLGHRGDPHVQKQLPSALPCPPTNAESVGSGPSKRKAALDMPTISSPEAGNSAGASPSRPVKRFKHLTLKGPSGSSHVLMHSARPGPFSKRVMKDEAIDTSESTANDISVAESEQLEDSVQSYVSL</sequence>
<name>A0A1M2VRC5_TRAPU</name>
<feature type="region of interest" description="Disordered" evidence="1">
    <location>
        <begin position="550"/>
        <end position="582"/>
    </location>
</feature>
<evidence type="ECO:0000259" key="2">
    <source>
        <dbReference type="Pfam" id="PF26640"/>
    </source>
</evidence>
<gene>
    <name evidence="3" type="ORF">TRAPUB_13398</name>
</gene>
<proteinExistence type="predicted"/>
<evidence type="ECO:0000313" key="4">
    <source>
        <dbReference type="Proteomes" id="UP000184267"/>
    </source>
</evidence>
<comment type="caution">
    <text evidence="3">The sequence shown here is derived from an EMBL/GenBank/DDBJ whole genome shotgun (WGS) entry which is preliminary data.</text>
</comment>
<evidence type="ECO:0000313" key="3">
    <source>
        <dbReference type="EMBL" id="OJT10118.1"/>
    </source>
</evidence>
<reference evidence="3 4" key="1">
    <citation type="submission" date="2016-10" db="EMBL/GenBank/DDBJ databases">
        <title>Genome sequence of the basidiomycete white-rot fungus Trametes pubescens.</title>
        <authorList>
            <person name="Makela M.R."/>
            <person name="Granchi Z."/>
            <person name="Peng M."/>
            <person name="De Vries R.P."/>
            <person name="Grigoriev I."/>
            <person name="Riley R."/>
            <person name="Hilden K."/>
        </authorList>
    </citation>
    <scope>NUCLEOTIDE SEQUENCE [LARGE SCALE GENOMIC DNA]</scope>
    <source>
        <strain evidence="3 4">FBCC735</strain>
    </source>
</reference>
<feature type="domain" description="DUF8212" evidence="2">
    <location>
        <begin position="90"/>
        <end position="196"/>
    </location>
</feature>
<feature type="non-terminal residue" evidence="3">
    <location>
        <position position="1"/>
    </location>
</feature>
<organism evidence="3 4">
    <name type="scientific">Trametes pubescens</name>
    <name type="common">White-rot fungus</name>
    <dbReference type="NCBI Taxonomy" id="154538"/>
    <lineage>
        <taxon>Eukaryota</taxon>
        <taxon>Fungi</taxon>
        <taxon>Dikarya</taxon>
        <taxon>Basidiomycota</taxon>
        <taxon>Agaricomycotina</taxon>
        <taxon>Agaricomycetes</taxon>
        <taxon>Polyporales</taxon>
        <taxon>Polyporaceae</taxon>
        <taxon>Trametes</taxon>
    </lineage>
</organism>
<feature type="region of interest" description="Disordered" evidence="1">
    <location>
        <begin position="613"/>
        <end position="670"/>
    </location>
</feature>